<feature type="domain" description="Major facilitator superfamily (MFS) profile" evidence="5">
    <location>
        <begin position="14"/>
        <end position="392"/>
    </location>
</feature>
<sequence precursor="true">MTVAGPHAYLSRTAIAMLALAAGVAIANGYALQPSLSAIAGDFGVPAARMATLASVTMLGYLAGLALLVPLVDRFGPRTLIPAQMGVLAALLACASLSSTPFALDACFLLVGAATTVAAQCSAVVGKHAEPQRRGGAMGMVSAGISAGILLSRFVGGALSQWCGWRGALLALAGCVALAAVGSGVLLPGGRPERRSGHAATIGAIPRLLRDSAALRRRTCAGMLWFFAFNLVWVGLAIRLAAPPYNLGAAEIGAYSLAGVLGLGVTRVAGKLTDRFGDRAVIGGGLAVAALSTLLLGVALGHPGWLGVGLALFDAGCFAAQVANQARVVAIQPVRAGALNAAYLTLYYAAGAGGAVAAGMLVERLGWGAMMLVAAGAVTVAAWVGASRATVGAAGEPMSAG</sequence>
<name>A0A0H2XQU0_BURO1</name>
<feature type="transmembrane region" description="Helical" evidence="4">
    <location>
        <begin position="281"/>
        <end position="299"/>
    </location>
</feature>
<feature type="transmembrane region" description="Helical" evidence="4">
    <location>
        <begin position="51"/>
        <end position="72"/>
    </location>
</feature>
<protein>
    <submittedName>
        <fullName evidence="6">Major facilitator superfamily MFS_1</fullName>
    </submittedName>
</protein>
<feature type="transmembrane region" description="Helical" evidence="4">
    <location>
        <begin position="305"/>
        <end position="324"/>
    </location>
</feature>
<feature type="transmembrane region" description="Helical" evidence="4">
    <location>
        <begin position="79"/>
        <end position="100"/>
    </location>
</feature>
<dbReference type="PANTHER" id="PTHR42910:SF1">
    <property type="entry name" value="MAJOR FACILITATOR SUPERFAMILY (MFS) PROFILE DOMAIN-CONTAINING PROTEIN"/>
    <property type="match status" value="1"/>
</dbReference>
<gene>
    <name evidence="6" type="ordered locus">Bcen_1453</name>
</gene>
<feature type="transmembrane region" description="Helical" evidence="4">
    <location>
        <begin position="12"/>
        <end position="31"/>
    </location>
</feature>
<dbReference type="InterPro" id="IPR011701">
    <property type="entry name" value="MFS"/>
</dbReference>
<dbReference type="EMBL" id="CP000378">
    <property type="protein sequence ID" value="ABF76359.1"/>
    <property type="molecule type" value="Genomic_DNA"/>
</dbReference>
<accession>A0A0H2XQU0</accession>
<reference evidence="6" key="1">
    <citation type="submission" date="2006-05" db="EMBL/GenBank/DDBJ databases">
        <title>Complete sequence of chromosome 1 of Burkholderia cenocepacia AU 1054.</title>
        <authorList>
            <consortium name="US DOE Joint Genome Institute"/>
            <person name="Copeland A."/>
            <person name="Lucas S."/>
            <person name="Lapidus A."/>
            <person name="Barry K."/>
            <person name="Detter J.C."/>
            <person name="Glavina del Rio T."/>
            <person name="Hammon N."/>
            <person name="Israni S."/>
            <person name="Dalin E."/>
            <person name="Tice H."/>
            <person name="Pitluck S."/>
            <person name="Chain P."/>
            <person name="Malfatti S."/>
            <person name="Shin M."/>
            <person name="Vergez L."/>
            <person name="Schmutz J."/>
            <person name="Larimer F."/>
            <person name="Land M."/>
            <person name="Hauser L."/>
            <person name="Kyrpides N."/>
            <person name="Lykidis A."/>
            <person name="LiPuma J.J."/>
            <person name="Konstantinidis K."/>
            <person name="Tiedje J.M."/>
            <person name="Richardson P."/>
        </authorList>
    </citation>
    <scope>NUCLEOTIDE SEQUENCE [LARGE SCALE GENOMIC DNA]</scope>
    <source>
        <strain evidence="6">AU 1054</strain>
    </source>
</reference>
<feature type="transmembrane region" description="Helical" evidence="4">
    <location>
        <begin position="252"/>
        <end position="269"/>
    </location>
</feature>
<dbReference type="HOGENOM" id="CLU_001265_23_0_4"/>
<dbReference type="PANTHER" id="PTHR42910">
    <property type="entry name" value="TRANSPORTER SCO4007-RELATED"/>
    <property type="match status" value="1"/>
</dbReference>
<dbReference type="SUPFAM" id="SSF103473">
    <property type="entry name" value="MFS general substrate transporter"/>
    <property type="match status" value="1"/>
</dbReference>
<evidence type="ECO:0000256" key="2">
    <source>
        <dbReference type="ARBA" id="ARBA00022989"/>
    </source>
</evidence>
<dbReference type="GO" id="GO:0022857">
    <property type="term" value="F:transmembrane transporter activity"/>
    <property type="evidence" value="ECO:0007669"/>
    <property type="project" value="InterPro"/>
</dbReference>
<keyword evidence="2 4" id="KW-1133">Transmembrane helix</keyword>
<organism evidence="6">
    <name type="scientific">Burkholderia orbicola (strain AU 1054)</name>
    <dbReference type="NCBI Taxonomy" id="331271"/>
    <lineage>
        <taxon>Bacteria</taxon>
        <taxon>Pseudomonadati</taxon>
        <taxon>Pseudomonadota</taxon>
        <taxon>Betaproteobacteria</taxon>
        <taxon>Burkholderiales</taxon>
        <taxon>Burkholderiaceae</taxon>
        <taxon>Burkholderia</taxon>
        <taxon>Burkholderia cepacia complex</taxon>
        <taxon>Burkholderia orbicola</taxon>
    </lineage>
</organism>
<feature type="transmembrane region" description="Helical" evidence="4">
    <location>
        <begin position="106"/>
        <end position="125"/>
    </location>
</feature>
<dbReference type="Pfam" id="PF07690">
    <property type="entry name" value="MFS_1"/>
    <property type="match status" value="1"/>
</dbReference>
<evidence type="ECO:0000313" key="6">
    <source>
        <dbReference type="EMBL" id="ABF76359.1"/>
    </source>
</evidence>
<evidence type="ECO:0000259" key="5">
    <source>
        <dbReference type="PROSITE" id="PS50850"/>
    </source>
</evidence>
<proteinExistence type="predicted"/>
<keyword evidence="3 4" id="KW-0472">Membrane</keyword>
<evidence type="ECO:0000256" key="1">
    <source>
        <dbReference type="ARBA" id="ARBA00022692"/>
    </source>
</evidence>
<feature type="transmembrane region" description="Helical" evidence="4">
    <location>
        <begin position="336"/>
        <end position="361"/>
    </location>
</feature>
<dbReference type="InterPro" id="IPR036259">
    <property type="entry name" value="MFS_trans_sf"/>
</dbReference>
<dbReference type="Gene3D" id="1.20.1250.20">
    <property type="entry name" value="MFS general substrate transporter like domains"/>
    <property type="match status" value="1"/>
</dbReference>
<feature type="transmembrane region" description="Helical" evidence="4">
    <location>
        <begin position="137"/>
        <end position="156"/>
    </location>
</feature>
<dbReference type="AlphaFoldDB" id="A0A0H2XQU0"/>
<feature type="transmembrane region" description="Helical" evidence="4">
    <location>
        <begin position="168"/>
        <end position="187"/>
    </location>
</feature>
<feature type="transmembrane region" description="Helical" evidence="4">
    <location>
        <begin position="367"/>
        <end position="386"/>
    </location>
</feature>
<feature type="transmembrane region" description="Helical" evidence="4">
    <location>
        <begin position="220"/>
        <end position="240"/>
    </location>
</feature>
<keyword evidence="1 4" id="KW-0812">Transmembrane</keyword>
<evidence type="ECO:0000256" key="3">
    <source>
        <dbReference type="ARBA" id="ARBA00023136"/>
    </source>
</evidence>
<evidence type="ECO:0000256" key="4">
    <source>
        <dbReference type="SAM" id="Phobius"/>
    </source>
</evidence>
<dbReference type="PROSITE" id="PS50850">
    <property type="entry name" value="MFS"/>
    <property type="match status" value="1"/>
</dbReference>
<dbReference type="InterPro" id="IPR020846">
    <property type="entry name" value="MFS_dom"/>
</dbReference>